<feature type="transmembrane region" description="Helical" evidence="15">
    <location>
        <begin position="584"/>
        <end position="604"/>
    </location>
</feature>
<evidence type="ECO:0000256" key="11">
    <source>
        <dbReference type="ARBA" id="ARBA00030078"/>
    </source>
</evidence>
<evidence type="ECO:0000259" key="18">
    <source>
        <dbReference type="Pfam" id="PF23860"/>
    </source>
</evidence>
<evidence type="ECO:0000256" key="7">
    <source>
        <dbReference type="ARBA" id="ARBA00022729"/>
    </source>
</evidence>
<dbReference type="Pfam" id="PF05817">
    <property type="entry name" value="Ribophorin_II"/>
    <property type="match status" value="1"/>
</dbReference>
<protein>
    <recommendedName>
        <fullName evidence="5">Dolichyl-diphosphooligosaccharide--protein glycosyltransferase subunit 2</fullName>
    </recommendedName>
    <alternativeName>
        <fullName evidence="12">Dolichyl-diphosphooligosaccharide--protein glycosyltransferase 63 kDa subunit</fullName>
    </alternativeName>
    <alternativeName>
        <fullName evidence="13">Ribophorin II</fullName>
    </alternativeName>
    <alternativeName>
        <fullName evidence="11">Ribophorin-2</fullName>
    </alternativeName>
</protein>
<dbReference type="Pfam" id="PF25147">
    <property type="entry name" value="Ribophorin_II_C"/>
    <property type="match status" value="2"/>
</dbReference>
<dbReference type="InterPro" id="IPR036397">
    <property type="entry name" value="RNaseH_sf"/>
</dbReference>
<feature type="domain" description="Ribophorin II second" evidence="19">
    <location>
        <begin position="275"/>
        <end position="408"/>
    </location>
</feature>
<keyword evidence="9 15" id="KW-1133">Transmembrane helix</keyword>
<dbReference type="InterPro" id="IPR008814">
    <property type="entry name" value="Swp1"/>
</dbReference>
<evidence type="ECO:0000259" key="17">
    <source>
        <dbReference type="Pfam" id="PF05817"/>
    </source>
</evidence>
<evidence type="ECO:0000256" key="16">
    <source>
        <dbReference type="SAM" id="SignalP"/>
    </source>
</evidence>
<keyword evidence="6 15" id="KW-0812">Transmembrane</keyword>
<evidence type="ECO:0000256" key="10">
    <source>
        <dbReference type="ARBA" id="ARBA00023136"/>
    </source>
</evidence>
<evidence type="ECO:0000256" key="2">
    <source>
        <dbReference type="ARBA" id="ARBA00004477"/>
    </source>
</evidence>
<evidence type="ECO:0000256" key="12">
    <source>
        <dbReference type="ARBA" id="ARBA00030216"/>
    </source>
</evidence>
<feature type="transmembrane region" description="Helical" evidence="15">
    <location>
        <begin position="728"/>
        <end position="753"/>
    </location>
</feature>
<dbReference type="PANTHER" id="PTHR12640:SF0">
    <property type="entry name" value="DOLICHYL-DIPHOSPHOOLIGOSACCHARIDE--PROTEIN GLYCOSYLTRANSFERASE SUBUNIT 2"/>
    <property type="match status" value="1"/>
</dbReference>
<evidence type="ECO:0000256" key="4">
    <source>
        <dbReference type="ARBA" id="ARBA00009038"/>
    </source>
</evidence>
<feature type="transmembrane region" description="Helical" evidence="15">
    <location>
        <begin position="759"/>
        <end position="778"/>
    </location>
</feature>
<organism evidence="21 22">
    <name type="scientific">Periplaneta americana</name>
    <name type="common">American cockroach</name>
    <name type="synonym">Blatta americana</name>
    <dbReference type="NCBI Taxonomy" id="6978"/>
    <lineage>
        <taxon>Eukaryota</taxon>
        <taxon>Metazoa</taxon>
        <taxon>Ecdysozoa</taxon>
        <taxon>Arthropoda</taxon>
        <taxon>Hexapoda</taxon>
        <taxon>Insecta</taxon>
        <taxon>Pterygota</taxon>
        <taxon>Neoptera</taxon>
        <taxon>Polyneoptera</taxon>
        <taxon>Dictyoptera</taxon>
        <taxon>Blattodea</taxon>
        <taxon>Blattoidea</taxon>
        <taxon>Blattidae</taxon>
        <taxon>Blattinae</taxon>
        <taxon>Periplaneta</taxon>
    </lineage>
</organism>
<evidence type="ECO:0000256" key="15">
    <source>
        <dbReference type="SAM" id="Phobius"/>
    </source>
</evidence>
<comment type="pathway">
    <text evidence="3">Protein modification; protein glycosylation.</text>
</comment>
<evidence type="ECO:0000259" key="19">
    <source>
        <dbReference type="Pfam" id="PF23861"/>
    </source>
</evidence>
<feature type="domain" description="Ribophorin II C-terminal" evidence="20">
    <location>
        <begin position="570"/>
        <end position="602"/>
    </location>
</feature>
<dbReference type="Proteomes" id="UP001148838">
    <property type="component" value="Unassembled WGS sequence"/>
</dbReference>
<keyword evidence="22" id="KW-1185">Reference proteome</keyword>
<evidence type="ECO:0000256" key="14">
    <source>
        <dbReference type="ARBA" id="ARBA00046750"/>
    </source>
</evidence>
<dbReference type="InterPro" id="IPR001888">
    <property type="entry name" value="Transposase_1"/>
</dbReference>
<evidence type="ECO:0000256" key="1">
    <source>
        <dbReference type="ARBA" id="ARBA00002791"/>
    </source>
</evidence>
<comment type="similarity">
    <text evidence="4">Belongs to the SWP1 family.</text>
</comment>
<name>A0ABQ8SND8_PERAM</name>
<dbReference type="Pfam" id="PF01359">
    <property type="entry name" value="Transposase_1"/>
    <property type="match status" value="1"/>
</dbReference>
<evidence type="ECO:0000256" key="8">
    <source>
        <dbReference type="ARBA" id="ARBA00022824"/>
    </source>
</evidence>
<gene>
    <name evidence="21" type="ORF">ANN_18302</name>
</gene>
<accession>A0ABQ8SND8</accession>
<dbReference type="EMBL" id="JAJSOF020000023">
    <property type="protein sequence ID" value="KAJ4435686.1"/>
    <property type="molecule type" value="Genomic_DNA"/>
</dbReference>
<evidence type="ECO:0000313" key="22">
    <source>
        <dbReference type="Proteomes" id="UP001148838"/>
    </source>
</evidence>
<comment type="caution">
    <text evidence="21">The sequence shown here is derived from an EMBL/GenBank/DDBJ whole genome shotgun (WGS) entry which is preliminary data.</text>
</comment>
<evidence type="ECO:0000256" key="9">
    <source>
        <dbReference type="ARBA" id="ARBA00022989"/>
    </source>
</evidence>
<feature type="signal peptide" evidence="16">
    <location>
        <begin position="1"/>
        <end position="21"/>
    </location>
</feature>
<evidence type="ECO:0000313" key="21">
    <source>
        <dbReference type="EMBL" id="KAJ4435686.1"/>
    </source>
</evidence>
<dbReference type="Pfam" id="PF23860">
    <property type="entry name" value="Ribophorin_II_3rd"/>
    <property type="match status" value="1"/>
</dbReference>
<dbReference type="InterPro" id="IPR055374">
    <property type="entry name" value="Ribophorin_II_3rd"/>
</dbReference>
<reference evidence="21 22" key="1">
    <citation type="journal article" date="2022" name="Allergy">
        <title>Genome assembly and annotation of Periplaneta americana reveal a comprehensive cockroach allergen profile.</title>
        <authorList>
            <person name="Wang L."/>
            <person name="Xiong Q."/>
            <person name="Saelim N."/>
            <person name="Wang L."/>
            <person name="Nong W."/>
            <person name="Wan A.T."/>
            <person name="Shi M."/>
            <person name="Liu X."/>
            <person name="Cao Q."/>
            <person name="Hui J.H.L."/>
            <person name="Sookrung N."/>
            <person name="Leung T.F."/>
            <person name="Tungtrongchitr A."/>
            <person name="Tsui S.K.W."/>
        </authorList>
    </citation>
    <scope>NUCLEOTIDE SEQUENCE [LARGE SCALE GENOMIC DNA]</scope>
    <source>
        <strain evidence="21">PWHHKU_190912</strain>
    </source>
</reference>
<evidence type="ECO:0000256" key="3">
    <source>
        <dbReference type="ARBA" id="ARBA00004922"/>
    </source>
</evidence>
<keyword evidence="7 16" id="KW-0732">Signal</keyword>
<feature type="domain" description="Ribophorin II C-terminal" evidence="20">
    <location>
        <begin position="712"/>
        <end position="784"/>
    </location>
</feature>
<dbReference type="InterPro" id="IPR056790">
    <property type="entry name" value="Ribophorin_II_C"/>
</dbReference>
<sequence>MKFFSVTLLLLFGVIVCVSDGATTTASYLSTSDRTRLKQVLSTAWELKDLPAVHYAVLGYKHLGEAVPKPQDVCKFIIDNSASSSATPELLYYVTSAWKALGSCGNLPVANIVKTLGEVVERETSTVPDLFYAVQALNNVGQKKGDAAKLIKTLQGALKKDDSLLNLGYSFHIAAQLGTDGTFAFDRIEDAIVQADEVDSRFLQFEGGLSITALLVSGAYKLADTVNKPPPITGDQAVKFANYFLSRRSVQTAKGAYSLLDVVNTLTNNKFHLPVAITLASQAAVSLEQPRVSVRISDLLGRPLSADPLTVTAESATRVGDEVVVLSKKKFEPTTGIPSILEPSGISRSDGKRPDGLTSSVACRTVYSVNLMETKPERGLYKLSVSAALAKPDPRLVGNVGASLTVKVMCAVGVENVEIGTVDADQTTQAKLSKITYPNKLTVPVEADSLQKLIMKFSLKDKSTGKLMTVHQAFVKLQNTVTNQEIVFVAEPDSAKVYKFDIDVGSKASEFGHLSGLYSMELIVGDAVLSNSFAWKVADVNLKFAEHTASSSVSKDQYLYAPKPEIKHLFREPERRPPAVVSNLFTGLVCVPLLLLLALCLLGGEEPERWPERRENDDMLGPLTVLHYRRAYLSGRNRNCKRKFKVTQSAKKVLVTVFYDLHGVLLVEFLTQGTTVNAASYERTLVKLLCALHDKCNAAKVEPFHDNARLHVVASWAKLGVNISNFPLSISAIGFHLGLGGIFTLFGIFWLQLNMFQTIKYLFGIGIVTFLCGNKLLAKIASERKQH</sequence>
<comment type="subcellular location">
    <subcellularLocation>
        <location evidence="2">Endoplasmic reticulum membrane</location>
        <topology evidence="2">Multi-pass membrane protein</topology>
    </subcellularLocation>
</comment>
<dbReference type="Pfam" id="PF23861">
    <property type="entry name" value="Ribophorin_II_2nd"/>
    <property type="match status" value="1"/>
</dbReference>
<keyword evidence="8" id="KW-0256">Endoplasmic reticulum</keyword>
<evidence type="ECO:0000259" key="20">
    <source>
        <dbReference type="Pfam" id="PF25147"/>
    </source>
</evidence>
<feature type="domain" description="Ribophorin II third" evidence="18">
    <location>
        <begin position="415"/>
        <end position="542"/>
    </location>
</feature>
<evidence type="ECO:0000256" key="6">
    <source>
        <dbReference type="ARBA" id="ARBA00022692"/>
    </source>
</evidence>
<evidence type="ECO:0000256" key="13">
    <source>
        <dbReference type="ARBA" id="ARBA00032139"/>
    </source>
</evidence>
<comment type="function">
    <text evidence="1">Subunit of the oligosaccharyl transferase (OST) complex that catalyzes the initial transfer of a defined glycan (Glc(3)Man(9)GlcNAc(2) in eukaryotes) from the lipid carrier dolichol-pyrophosphate to an asparagine residue within an Asn-X-Ser/Thr consensus motif in nascent polypeptide chains, the first step in protein N-glycosylation. N-glycosylation occurs cotranslationally and the complex associates with the Sec61 complex at the channel-forming translocon complex that mediates protein translocation across the endoplasmic reticulum (ER). All subunits are required for a maximal enzyme activity.</text>
</comment>
<dbReference type="Gene3D" id="3.30.420.10">
    <property type="entry name" value="Ribonuclease H-like superfamily/Ribonuclease H"/>
    <property type="match status" value="1"/>
</dbReference>
<dbReference type="InterPro" id="IPR055373">
    <property type="entry name" value="Ribophorin_II_N"/>
</dbReference>
<keyword evidence="10 15" id="KW-0472">Membrane</keyword>
<feature type="domain" description="Ribophorin II N-terminal" evidence="17">
    <location>
        <begin position="29"/>
        <end position="267"/>
    </location>
</feature>
<dbReference type="InterPro" id="IPR055375">
    <property type="entry name" value="Ribophorin_II_2nd"/>
</dbReference>
<feature type="chain" id="PRO_5046183336" description="Dolichyl-diphosphooligosaccharide--protein glycosyltransferase subunit 2" evidence="16">
    <location>
        <begin position="22"/>
        <end position="787"/>
    </location>
</feature>
<evidence type="ECO:0000256" key="5">
    <source>
        <dbReference type="ARBA" id="ARBA00017612"/>
    </source>
</evidence>
<dbReference type="PANTHER" id="PTHR12640">
    <property type="entry name" value="RIBOPHORIN II"/>
    <property type="match status" value="1"/>
</dbReference>
<proteinExistence type="inferred from homology"/>
<comment type="subunit">
    <text evidence="14">Component of the oligosaccharyltransferase (OST) complex. OST exists in two different complex forms which contain common core subunits RPN1, RPN2, OST48, OST4, DAD1 and TMEM258, either STT3A or STT3B as catalytic subunits, and form-specific accessory subunits. STT3A complex assembly occurs through the formation of 3 subcomplexes. Subcomplex 1 contains RPN1 and TMEM258, subcomplex 2 contains the STT3A-specific subunits STT3A, DC2/OSTC, and KCP2 as well as the core subunit OST4, and subcomplex 3 contains RPN2, DAD1, and OST48. The STT3A complex can form stable complexes with the Sec61 complex or with both the Sec61 and TRAP complexes. Interacts with DDI2. Interacts with TMEM35A/NACHO.</text>
</comment>